<dbReference type="RefSeq" id="WP_011501505.1">
    <property type="nucleotide sequence ID" value="NZ_FODT01000002.1"/>
</dbReference>
<dbReference type="PROSITE" id="PS01152">
    <property type="entry name" value="HESB"/>
    <property type="match status" value="1"/>
</dbReference>
<accession>A0A1H8NGA4</accession>
<dbReference type="SUPFAM" id="SSF89360">
    <property type="entry name" value="HesB-like domain"/>
    <property type="match status" value="1"/>
</dbReference>
<dbReference type="NCBIfam" id="TIGR00049">
    <property type="entry name" value="iron-sulfur cluster assembly accessory protein"/>
    <property type="match status" value="1"/>
</dbReference>
<dbReference type="InterPro" id="IPR000361">
    <property type="entry name" value="ATAP_core_dom"/>
</dbReference>
<keyword evidence="3" id="KW-1185">Reference proteome</keyword>
<dbReference type="GO" id="GO:0005506">
    <property type="term" value="F:iron ion binding"/>
    <property type="evidence" value="ECO:0007669"/>
    <property type="project" value="TreeGrafter"/>
</dbReference>
<dbReference type="PANTHER" id="PTHR43011:SF1">
    <property type="entry name" value="IRON-SULFUR CLUSTER ASSEMBLY 2 HOMOLOG, MITOCHONDRIAL"/>
    <property type="match status" value="1"/>
</dbReference>
<dbReference type="InterPro" id="IPR016092">
    <property type="entry name" value="ATAP"/>
</dbReference>
<dbReference type="EMBL" id="FODT01000002">
    <property type="protein sequence ID" value="SEO28519.1"/>
    <property type="molecule type" value="Genomic_DNA"/>
</dbReference>
<dbReference type="PANTHER" id="PTHR43011">
    <property type="entry name" value="IRON-SULFUR CLUSTER ASSEMBLY 2 HOMOLOG, MITOCHONDRIAL"/>
    <property type="match status" value="1"/>
</dbReference>
<name>A0A1H8NGA4_9BRAD</name>
<feature type="domain" description="Core" evidence="1">
    <location>
        <begin position="2"/>
        <end position="103"/>
    </location>
</feature>
<evidence type="ECO:0000313" key="2">
    <source>
        <dbReference type="EMBL" id="SEO28519.1"/>
    </source>
</evidence>
<dbReference type="GO" id="GO:0051539">
    <property type="term" value="F:4 iron, 4 sulfur cluster binding"/>
    <property type="evidence" value="ECO:0007669"/>
    <property type="project" value="TreeGrafter"/>
</dbReference>
<dbReference type="InterPro" id="IPR035903">
    <property type="entry name" value="HesB-like_dom_sf"/>
</dbReference>
<dbReference type="GO" id="GO:0016226">
    <property type="term" value="P:iron-sulfur cluster assembly"/>
    <property type="evidence" value="ECO:0007669"/>
    <property type="project" value="InterPro"/>
</dbReference>
<sequence length="106" mass="11019">MIILTEQAGNAVKAAMSRAGKTEAGLRVMVEAGGCAGYKYLIGLDPEPRSDDAVVEAAGVRVFVDPDSQPLLSGMTIDFVESLEGSGFTFDNPNAENKCGCGKSFG</sequence>
<evidence type="ECO:0000259" key="1">
    <source>
        <dbReference type="Pfam" id="PF01521"/>
    </source>
</evidence>
<dbReference type="Proteomes" id="UP000199615">
    <property type="component" value="Unassembled WGS sequence"/>
</dbReference>
<organism evidence="2 3">
    <name type="scientific">Rhodopseudomonas pseudopalustris</name>
    <dbReference type="NCBI Taxonomy" id="1513892"/>
    <lineage>
        <taxon>Bacteria</taxon>
        <taxon>Pseudomonadati</taxon>
        <taxon>Pseudomonadota</taxon>
        <taxon>Alphaproteobacteria</taxon>
        <taxon>Hyphomicrobiales</taxon>
        <taxon>Nitrobacteraceae</taxon>
        <taxon>Rhodopseudomonas</taxon>
    </lineage>
</organism>
<proteinExistence type="predicted"/>
<evidence type="ECO:0000313" key="3">
    <source>
        <dbReference type="Proteomes" id="UP000199615"/>
    </source>
</evidence>
<dbReference type="InterPro" id="IPR017870">
    <property type="entry name" value="FeS_cluster_insertion_CS"/>
</dbReference>
<dbReference type="AlphaFoldDB" id="A0A1H8NGA4"/>
<dbReference type="GO" id="GO:0051537">
    <property type="term" value="F:2 iron, 2 sulfur cluster binding"/>
    <property type="evidence" value="ECO:0007669"/>
    <property type="project" value="UniProtKB-ARBA"/>
</dbReference>
<dbReference type="OrthoDB" id="9801228at2"/>
<dbReference type="Pfam" id="PF01521">
    <property type="entry name" value="Fe-S_biosyn"/>
    <property type="match status" value="1"/>
</dbReference>
<reference evidence="3" key="1">
    <citation type="submission" date="2016-10" db="EMBL/GenBank/DDBJ databases">
        <authorList>
            <person name="Varghese N."/>
            <person name="Submissions S."/>
        </authorList>
    </citation>
    <scope>NUCLEOTIDE SEQUENCE [LARGE SCALE GENOMIC DNA]</scope>
    <source>
        <strain evidence="3">DSM 123</strain>
    </source>
</reference>
<gene>
    <name evidence="2" type="ORF">SAMN05444123_10287</name>
</gene>
<protein>
    <submittedName>
        <fullName evidence="2">Iron-sulfur cluster assembly protein</fullName>
    </submittedName>
</protein>
<dbReference type="Gene3D" id="2.60.300.12">
    <property type="entry name" value="HesB-like domain"/>
    <property type="match status" value="1"/>
</dbReference>